<comment type="caution">
    <text evidence="1">The sequence shown here is derived from an EMBL/GenBank/DDBJ whole genome shotgun (WGS) entry which is preliminary data.</text>
</comment>
<dbReference type="PROSITE" id="PS51257">
    <property type="entry name" value="PROKAR_LIPOPROTEIN"/>
    <property type="match status" value="1"/>
</dbReference>
<sequence>MKFKSLIIPMTVLTLLSVGCGKTDNNANENNTNVIEENNKPNTDSNGGTVDMVTAPSRATDEANLIKAVKESWIVILENNITTSQEITLETGFKKSDKDNPSDLVDTPRVIALYRQNDNKEVVDNYTLELPKLIIKDEGAKIEGGTIKGDIYIEARNVKIEGTTVDGNIYFSNEEEKNTFHMDENSKVLGSMEVK</sequence>
<accession>A0ABR8Q699</accession>
<organism evidence="1 2">
    <name type="scientific">Clostridium gallinarum</name>
    <dbReference type="NCBI Taxonomy" id="2762246"/>
    <lineage>
        <taxon>Bacteria</taxon>
        <taxon>Bacillati</taxon>
        <taxon>Bacillota</taxon>
        <taxon>Clostridia</taxon>
        <taxon>Eubacteriales</taxon>
        <taxon>Clostridiaceae</taxon>
        <taxon>Clostridium</taxon>
    </lineage>
</organism>
<gene>
    <name evidence="1" type="ORF">H9660_12310</name>
</gene>
<evidence type="ECO:0000313" key="2">
    <source>
        <dbReference type="Proteomes" id="UP000640335"/>
    </source>
</evidence>
<keyword evidence="2" id="KW-1185">Reference proteome</keyword>
<dbReference type="EMBL" id="JACSQZ010000050">
    <property type="protein sequence ID" value="MBD7915929.1"/>
    <property type="molecule type" value="Genomic_DNA"/>
</dbReference>
<protein>
    <submittedName>
        <fullName evidence="1">Lipofamily protein</fullName>
    </submittedName>
</protein>
<dbReference type="Proteomes" id="UP000640335">
    <property type="component" value="Unassembled WGS sequence"/>
</dbReference>
<proteinExistence type="predicted"/>
<reference evidence="1 2" key="1">
    <citation type="submission" date="2020-08" db="EMBL/GenBank/DDBJ databases">
        <title>A Genomic Blueprint of the Chicken Gut Microbiome.</title>
        <authorList>
            <person name="Gilroy R."/>
            <person name="Ravi A."/>
            <person name="Getino M."/>
            <person name="Pursley I."/>
            <person name="Horton D.L."/>
            <person name="Alikhan N.-F."/>
            <person name="Baker D."/>
            <person name="Gharbi K."/>
            <person name="Hall N."/>
            <person name="Watson M."/>
            <person name="Adriaenssens E.M."/>
            <person name="Foster-Nyarko E."/>
            <person name="Jarju S."/>
            <person name="Secka A."/>
            <person name="Antonio M."/>
            <person name="Oren A."/>
            <person name="Chaudhuri R."/>
            <person name="La Ragione R.M."/>
            <person name="Hildebrand F."/>
            <person name="Pallen M.J."/>
        </authorList>
    </citation>
    <scope>NUCLEOTIDE SEQUENCE [LARGE SCALE GENOMIC DNA]</scope>
    <source>
        <strain evidence="1 2">Sa3CUN1</strain>
    </source>
</reference>
<name>A0ABR8Q699_9CLOT</name>
<dbReference type="RefSeq" id="WP_191750681.1">
    <property type="nucleotide sequence ID" value="NZ_JACSQZ010000050.1"/>
</dbReference>
<evidence type="ECO:0000313" key="1">
    <source>
        <dbReference type="EMBL" id="MBD7915929.1"/>
    </source>
</evidence>